<dbReference type="InterPro" id="IPR005094">
    <property type="entry name" value="Endonuclease_MobA/VirD2"/>
</dbReference>
<dbReference type="InterPro" id="IPR049751">
    <property type="entry name" value="TraI/MobA_relaxases"/>
</dbReference>
<feature type="domain" description="MobA/VirD2-like nuclease" evidence="2">
    <location>
        <begin position="22"/>
        <end position="154"/>
    </location>
</feature>
<comment type="caution">
    <text evidence="6">The sequence shown here is derived from an EMBL/GenBank/DDBJ whole genome shotgun (WGS) entry which is preliminary data.</text>
</comment>
<keyword evidence="7" id="KW-1185">Reference proteome</keyword>
<feature type="compositionally biased region" description="Basic and acidic residues" evidence="1">
    <location>
        <begin position="532"/>
        <end position="549"/>
    </location>
</feature>
<protein>
    <submittedName>
        <fullName evidence="6">TraI/MobA(P) family conjugative relaxase</fullName>
    </submittedName>
</protein>
<evidence type="ECO:0000259" key="2">
    <source>
        <dbReference type="Pfam" id="PF03432"/>
    </source>
</evidence>
<evidence type="ECO:0000313" key="6">
    <source>
        <dbReference type="EMBL" id="MFC5771097.1"/>
    </source>
</evidence>
<organism evidence="6 7">
    <name type="scientific">Thauera sinica</name>
    <dbReference type="NCBI Taxonomy" id="2665146"/>
    <lineage>
        <taxon>Bacteria</taxon>
        <taxon>Pseudomonadati</taxon>
        <taxon>Pseudomonadota</taxon>
        <taxon>Betaproteobacteria</taxon>
        <taxon>Rhodocyclales</taxon>
        <taxon>Zoogloeaceae</taxon>
        <taxon>Thauera</taxon>
    </lineage>
</organism>
<evidence type="ECO:0000259" key="3">
    <source>
        <dbReference type="Pfam" id="PF18821"/>
    </source>
</evidence>
<feature type="compositionally biased region" description="Low complexity" evidence="1">
    <location>
        <begin position="552"/>
        <end position="561"/>
    </location>
</feature>
<evidence type="ECO:0000259" key="5">
    <source>
        <dbReference type="Pfam" id="PF22863"/>
    </source>
</evidence>
<feature type="compositionally biased region" description="Polar residues" evidence="1">
    <location>
        <begin position="765"/>
        <end position="777"/>
    </location>
</feature>
<proteinExistence type="predicted"/>
<dbReference type="Pfam" id="PF22863">
    <property type="entry name" value="TraI_middle"/>
    <property type="match status" value="1"/>
</dbReference>
<feature type="region of interest" description="Disordered" evidence="1">
    <location>
        <begin position="529"/>
        <end position="606"/>
    </location>
</feature>
<sequence>MIAKHVPMRTLARSNFAELVSYLTDAQDKTERLGDIRVTNCAAATLPAVIGEVLATQRQNTRAAGDKTFHLLVSFRPGEAPEAATLQAIEARLAAGLGFAEHQRVSAVHHDTDNVHLHIAINKIHPERRTLHEPFQSYRTLADLCTTLEREYGLQTDNHVSRRSVAEGRAADMERHAGVESLLGWVRRVCLEDLLGAHSWAQLHQVLSDNGLVLRPRGNGLIVESRDGTRVKASTLARELSKPALEARLGPFEAPTEVLADGASDGPPSPSPAVGPHYSKAPVRLRIDTTALHVRYQAEQQRSSAQRSEALASARRRKLRAVDDARRANRLWRATIRVADGKGIDKRLLYAQASRALRERLAQIHTAYARERAVLYDGFRRRTWADWLKHEALQGNAEALAALRAREAAQGLTGNTLAGAGTGAGANVDPLGPGPDPVQDTVTKKGTILFRAGSSAVRDDGDRLQVSRTLTREGVKVALGLAMARYGGEITVCGTPEFKALVIRVAVDARFPLTFADPALEGRRQRLFTQETAHESTEHPERGRADRGRPRGAGARANRYGSRSDERSGDRPDENRAGAGVDAHARAAGKPHPGRAGGVPPPASRHRLRGLSELGVVRFAGGGEVLLPGDVPHHLEQRGAAPDHPLRRGVAGAGGLRAGRMTPAQRAAAGRYIAEREEKRQKGIDIPKHDLYDGRAGVIFFAGLRTVDGQSLALLRPGDAASSVRASGNAGAERGADVVLVLPVDAATARRLSRVPRGDAVSVSPHGTIQRTGGHSR</sequence>
<feature type="domain" description="TraI-like middle" evidence="5">
    <location>
        <begin position="167"/>
        <end position="254"/>
    </location>
</feature>
<accession>A0ABW1AUY5</accession>
<dbReference type="Pfam" id="PF22287">
    <property type="entry name" value="TraI-like_C"/>
    <property type="match status" value="2"/>
</dbReference>
<feature type="compositionally biased region" description="Low complexity" evidence="1">
    <location>
        <begin position="577"/>
        <end position="586"/>
    </location>
</feature>
<dbReference type="NCBIfam" id="NF041893">
    <property type="entry name" value="TraI_MobP_relax"/>
    <property type="match status" value="1"/>
</dbReference>
<feature type="domain" description="Large polyvalent protein-associated" evidence="3">
    <location>
        <begin position="437"/>
        <end position="526"/>
    </location>
</feature>
<feature type="domain" description="TraI-like C-terminal" evidence="4">
    <location>
        <begin position="736"/>
        <end position="770"/>
    </location>
</feature>
<name>A0ABW1AUY5_9RHOO</name>
<feature type="domain" description="TraI-like C-terminal" evidence="4">
    <location>
        <begin position="668"/>
        <end position="723"/>
    </location>
</feature>
<evidence type="ECO:0000259" key="4">
    <source>
        <dbReference type="Pfam" id="PF22287"/>
    </source>
</evidence>
<gene>
    <name evidence="6" type="primary">traI</name>
    <name evidence="6" type="ORF">ACFPTN_17080</name>
</gene>
<feature type="compositionally biased region" description="Basic and acidic residues" evidence="1">
    <location>
        <begin position="562"/>
        <end position="576"/>
    </location>
</feature>
<feature type="region of interest" description="Disordered" evidence="1">
    <location>
        <begin position="756"/>
        <end position="777"/>
    </location>
</feature>
<dbReference type="Pfam" id="PF18821">
    <property type="entry name" value="LPD7"/>
    <property type="match status" value="1"/>
</dbReference>
<dbReference type="Proteomes" id="UP001595974">
    <property type="component" value="Unassembled WGS sequence"/>
</dbReference>
<reference evidence="7" key="1">
    <citation type="journal article" date="2019" name="Int. J. Syst. Evol. Microbiol.">
        <title>The Global Catalogue of Microorganisms (GCM) 10K type strain sequencing project: providing services to taxonomists for standard genome sequencing and annotation.</title>
        <authorList>
            <consortium name="The Broad Institute Genomics Platform"/>
            <consortium name="The Broad Institute Genome Sequencing Center for Infectious Disease"/>
            <person name="Wu L."/>
            <person name="Ma J."/>
        </authorList>
    </citation>
    <scope>NUCLEOTIDE SEQUENCE [LARGE SCALE GENOMIC DNA]</scope>
    <source>
        <strain evidence="7">SHR3</strain>
    </source>
</reference>
<dbReference type="InterPro" id="IPR040677">
    <property type="entry name" value="LPD7"/>
</dbReference>
<dbReference type="EMBL" id="JBHSOG010000068">
    <property type="protein sequence ID" value="MFC5771097.1"/>
    <property type="molecule type" value="Genomic_DNA"/>
</dbReference>
<evidence type="ECO:0000256" key="1">
    <source>
        <dbReference type="SAM" id="MobiDB-lite"/>
    </source>
</evidence>
<dbReference type="RefSeq" id="WP_096452955.1">
    <property type="nucleotide sequence ID" value="NZ_JBHSOG010000068.1"/>
</dbReference>
<feature type="region of interest" description="Disordered" evidence="1">
    <location>
        <begin position="257"/>
        <end position="280"/>
    </location>
</feature>
<evidence type="ECO:0000313" key="7">
    <source>
        <dbReference type="Proteomes" id="UP001595974"/>
    </source>
</evidence>
<dbReference type="Pfam" id="PF03432">
    <property type="entry name" value="Relaxase"/>
    <property type="match status" value="1"/>
</dbReference>
<dbReference type="InterPro" id="IPR054462">
    <property type="entry name" value="TraI_M"/>
</dbReference>
<dbReference type="InterPro" id="IPR054461">
    <property type="entry name" value="TraI-like_C"/>
</dbReference>